<dbReference type="CDD" id="cd02696">
    <property type="entry name" value="MurNAc-LAA"/>
    <property type="match status" value="1"/>
</dbReference>
<organism evidence="5 6">
    <name type="scientific">Gemmobacter fulvus</name>
    <dbReference type="NCBI Taxonomy" id="2840474"/>
    <lineage>
        <taxon>Bacteria</taxon>
        <taxon>Pseudomonadati</taxon>
        <taxon>Pseudomonadota</taxon>
        <taxon>Alphaproteobacteria</taxon>
        <taxon>Rhodobacterales</taxon>
        <taxon>Paracoccaceae</taxon>
        <taxon>Gemmobacter</taxon>
    </lineage>
</organism>
<dbReference type="EMBL" id="CP076361">
    <property type="protein sequence ID" value="QWK90643.1"/>
    <property type="molecule type" value="Genomic_DNA"/>
</dbReference>
<evidence type="ECO:0000313" key="6">
    <source>
        <dbReference type="Proteomes" id="UP000679352"/>
    </source>
</evidence>
<evidence type="ECO:0000256" key="1">
    <source>
        <dbReference type="ARBA" id="ARBA00001561"/>
    </source>
</evidence>
<dbReference type="GO" id="GO:0009253">
    <property type="term" value="P:peptidoglycan catabolic process"/>
    <property type="evidence" value="ECO:0007669"/>
    <property type="project" value="InterPro"/>
</dbReference>
<dbReference type="PANTHER" id="PTHR30404">
    <property type="entry name" value="N-ACETYLMURAMOYL-L-ALANINE AMIDASE"/>
    <property type="match status" value="1"/>
</dbReference>
<proteinExistence type="predicted"/>
<dbReference type="KEGG" id="gfu:KM031_01635"/>
<dbReference type="EC" id="3.5.1.28" evidence="2"/>
<dbReference type="GO" id="GO:0008745">
    <property type="term" value="F:N-acetylmuramoyl-L-alanine amidase activity"/>
    <property type="evidence" value="ECO:0007669"/>
    <property type="project" value="UniProtKB-EC"/>
</dbReference>
<gene>
    <name evidence="5" type="ORF">KM031_01635</name>
</gene>
<protein>
    <recommendedName>
        <fullName evidence="2">N-acetylmuramoyl-L-alanine amidase</fullName>
        <ecNumber evidence="2">3.5.1.28</ecNumber>
    </recommendedName>
</protein>
<dbReference type="InterPro" id="IPR050695">
    <property type="entry name" value="N-acetylmuramoyl_amidase_3"/>
</dbReference>
<feature type="domain" description="MurNAc-LAA" evidence="4">
    <location>
        <begin position="231"/>
        <end position="386"/>
    </location>
</feature>
<evidence type="ECO:0000313" key="5">
    <source>
        <dbReference type="EMBL" id="QWK90643.1"/>
    </source>
</evidence>
<dbReference type="PANTHER" id="PTHR30404:SF0">
    <property type="entry name" value="N-ACETYLMURAMOYL-L-ALANINE AMIDASE AMIC"/>
    <property type="match status" value="1"/>
</dbReference>
<dbReference type="RefSeq" id="WP_215504109.1">
    <property type="nucleotide sequence ID" value="NZ_CP076361.1"/>
</dbReference>
<comment type="catalytic activity">
    <reaction evidence="1">
        <text>Hydrolyzes the link between N-acetylmuramoyl residues and L-amino acid residues in certain cell-wall glycopeptides.</text>
        <dbReference type="EC" id="3.5.1.28"/>
    </reaction>
</comment>
<name>A0A975P7W1_9RHOB</name>
<dbReference type="SUPFAM" id="SSF53187">
    <property type="entry name" value="Zn-dependent exopeptidases"/>
    <property type="match status" value="1"/>
</dbReference>
<dbReference type="Gene3D" id="3.40.630.40">
    <property type="entry name" value="Zn-dependent exopeptidases"/>
    <property type="match status" value="1"/>
</dbReference>
<dbReference type="SMART" id="SM00646">
    <property type="entry name" value="Ami_3"/>
    <property type="match status" value="1"/>
</dbReference>
<dbReference type="Pfam" id="PF01520">
    <property type="entry name" value="Amidase_3"/>
    <property type="match status" value="1"/>
</dbReference>
<dbReference type="GO" id="GO:0030288">
    <property type="term" value="C:outer membrane-bounded periplasmic space"/>
    <property type="evidence" value="ECO:0007669"/>
    <property type="project" value="TreeGrafter"/>
</dbReference>
<dbReference type="Proteomes" id="UP000679352">
    <property type="component" value="Chromosome"/>
</dbReference>
<accession>A0A975P7W1</accession>
<dbReference type="Gene3D" id="2.60.40.3500">
    <property type="match status" value="1"/>
</dbReference>
<keyword evidence="3" id="KW-0378">Hydrolase</keyword>
<evidence type="ECO:0000256" key="3">
    <source>
        <dbReference type="ARBA" id="ARBA00022801"/>
    </source>
</evidence>
<dbReference type="AlphaFoldDB" id="A0A975P7W1"/>
<sequence length="401" mass="42834">MRAVILALAMIWTVGLWAGNVGAQELSALARLEPAGSSITQTGPALEITLALSQPVPWRVRLMADPPRLVLDVREVDWTGIDRVPRAGITDLRAGIFRPGWSRLVAELPGPFRIRTAGMDTEGGTHVQLVLEPTTAETFAASAAAPEPAGWALPAPADLPKPARQGEGPLVVVLDPGHGGIDPGAERDGFTEADLMLTFARELKEVLLRDGGFVVVLTREEDVFVPLETRISVSRAAGAHVFVSLHADALAEGEAVGATLYTLSDEASDAAAKTLAERHDRADLLAGVDLTEQDDLVATVLMDMARTETMPRVDRLALALEGAIKGAELKMHRHPIQEAGFSVLKSPDIPSILIELGFLSSERDLARLRDPAWRAKMAAAVRDGLTAWAAQDAALSGLRRQ</sequence>
<evidence type="ECO:0000259" key="4">
    <source>
        <dbReference type="SMART" id="SM00646"/>
    </source>
</evidence>
<evidence type="ECO:0000256" key="2">
    <source>
        <dbReference type="ARBA" id="ARBA00011901"/>
    </source>
</evidence>
<dbReference type="InterPro" id="IPR002508">
    <property type="entry name" value="MurNAc-LAA_cat"/>
</dbReference>
<keyword evidence="6" id="KW-1185">Reference proteome</keyword>
<reference evidence="5" key="1">
    <citation type="submission" date="2021-06" db="EMBL/GenBank/DDBJ databases">
        <title>Direct submission.</title>
        <authorList>
            <person name="Lee C.-S."/>
            <person name="Jin L."/>
        </authorList>
    </citation>
    <scope>NUCLEOTIDE SEQUENCE</scope>
    <source>
        <strain evidence="5">Con5</strain>
    </source>
</reference>